<organism evidence="2 3">
    <name type="scientific">Tyto alba</name>
    <name type="common">Barn owl</name>
    <dbReference type="NCBI Taxonomy" id="56313"/>
    <lineage>
        <taxon>Eukaryota</taxon>
        <taxon>Metazoa</taxon>
        <taxon>Chordata</taxon>
        <taxon>Craniata</taxon>
        <taxon>Vertebrata</taxon>
        <taxon>Euteleostomi</taxon>
        <taxon>Archelosauria</taxon>
        <taxon>Archosauria</taxon>
        <taxon>Dinosauria</taxon>
        <taxon>Saurischia</taxon>
        <taxon>Theropoda</taxon>
        <taxon>Coelurosauria</taxon>
        <taxon>Aves</taxon>
        <taxon>Neognathae</taxon>
        <taxon>Neoaves</taxon>
        <taxon>Telluraves</taxon>
        <taxon>Strigiformes</taxon>
        <taxon>Tytonidae</taxon>
        <taxon>Tyto</taxon>
    </lineage>
</organism>
<feature type="non-terminal residue" evidence="2">
    <location>
        <position position="84"/>
    </location>
</feature>
<keyword evidence="3" id="KW-1185">Reference proteome</keyword>
<dbReference type="Proteomes" id="UP000054190">
    <property type="component" value="Unassembled WGS sequence"/>
</dbReference>
<keyword evidence="1" id="KW-0732">Signal</keyword>
<feature type="chain" id="PRO_5001884843" description="Secreted protein" evidence="1">
    <location>
        <begin position="20"/>
        <end position="84"/>
    </location>
</feature>
<reference evidence="2 3" key="1">
    <citation type="submission" date="2014-04" db="EMBL/GenBank/DDBJ databases">
        <title>Genome evolution of avian class.</title>
        <authorList>
            <person name="Zhang G."/>
            <person name="Li C."/>
        </authorList>
    </citation>
    <scope>NUCLEOTIDE SEQUENCE [LARGE SCALE GENOMIC DNA]</scope>
    <source>
        <strain evidence="2">BGI_N341</strain>
    </source>
</reference>
<evidence type="ECO:0000313" key="3">
    <source>
        <dbReference type="Proteomes" id="UP000054190"/>
    </source>
</evidence>
<accession>A0A093I2I4</accession>
<feature type="non-terminal residue" evidence="2">
    <location>
        <position position="1"/>
    </location>
</feature>
<dbReference type="EMBL" id="KK403051">
    <property type="protein sequence ID" value="KFV60893.1"/>
    <property type="molecule type" value="Genomic_DNA"/>
</dbReference>
<dbReference type="AlphaFoldDB" id="A0A093I2I4"/>
<protein>
    <recommendedName>
        <fullName evidence="4">Secreted protein</fullName>
    </recommendedName>
</protein>
<proteinExistence type="predicted"/>
<feature type="signal peptide" evidence="1">
    <location>
        <begin position="1"/>
        <end position="19"/>
    </location>
</feature>
<evidence type="ECO:0000313" key="2">
    <source>
        <dbReference type="EMBL" id="KFV60893.1"/>
    </source>
</evidence>
<gene>
    <name evidence="2" type="ORF">N341_07895</name>
</gene>
<evidence type="ECO:0000256" key="1">
    <source>
        <dbReference type="SAM" id="SignalP"/>
    </source>
</evidence>
<evidence type="ECO:0008006" key="4">
    <source>
        <dbReference type="Google" id="ProtNLM"/>
    </source>
</evidence>
<name>A0A093I2I4_TYTAL</name>
<sequence length="84" mass="9475">VVVLVFVLLLLLVLNFVEVFVGGNGHTDDQQHHLAEADLRVLVDIEVLHDFIDGGLVFHMLRRRGEVRKLLLNQELQLLLGQGV</sequence>